<organism evidence="2 3">
    <name type="scientific">Roseibium aggregatum (strain ATCC 25650 / DSM 13394 / JCM 20685 / NBRC 16684 / NCIMB 2208 / IAM 12614 / B1)</name>
    <name type="common">Stappia aggregata</name>
    <dbReference type="NCBI Taxonomy" id="384765"/>
    <lineage>
        <taxon>Bacteria</taxon>
        <taxon>Pseudomonadati</taxon>
        <taxon>Pseudomonadota</taxon>
        <taxon>Alphaproteobacteria</taxon>
        <taxon>Hyphomicrobiales</taxon>
        <taxon>Stappiaceae</taxon>
        <taxon>Roseibium</taxon>
    </lineage>
</organism>
<name>A0P4E4_ROSAI</name>
<dbReference type="Proteomes" id="UP000004848">
    <property type="component" value="Unassembled WGS sequence"/>
</dbReference>
<dbReference type="AlphaFoldDB" id="A0P4E4"/>
<evidence type="ECO:0000313" key="2">
    <source>
        <dbReference type="EMBL" id="EAV40095.1"/>
    </source>
</evidence>
<accession>A0P4E4</accession>
<dbReference type="Pfam" id="PF01526">
    <property type="entry name" value="DDE_Tnp_Tn3"/>
    <property type="match status" value="1"/>
</dbReference>
<reference evidence="2 3" key="1">
    <citation type="submission" date="2006-05" db="EMBL/GenBank/DDBJ databases">
        <authorList>
            <person name="King G."/>
            <person name="Ferriera S."/>
            <person name="Johnson J."/>
            <person name="Kravitz S."/>
            <person name="Beeson K."/>
            <person name="Sutton G."/>
            <person name="Rogers Y.-H."/>
            <person name="Friedman R."/>
            <person name="Frazier M."/>
            <person name="Venter J.C."/>
        </authorList>
    </citation>
    <scope>NUCLEOTIDE SEQUENCE [LARGE SCALE GENOMIC DNA]</scope>
    <source>
        <strain evidence="3">ATCC 25650 / DSM 13394 / JCM 20685 / NBRC 16684 / NCIMB 2208 / IAM 12614 / B1</strain>
    </source>
</reference>
<dbReference type="EMBL" id="AAUW01000047">
    <property type="protein sequence ID" value="EAV40095.1"/>
    <property type="molecule type" value="Genomic_DNA"/>
</dbReference>
<dbReference type="eggNOG" id="COG4644">
    <property type="taxonomic scope" value="Bacteria"/>
</dbReference>
<proteinExistence type="predicted"/>
<comment type="caution">
    <text evidence="2">The sequence shown here is derived from an EMBL/GenBank/DDBJ whole genome shotgun (WGS) entry which is preliminary data.</text>
</comment>
<feature type="domain" description="Tn3 transposase DDE" evidence="1">
    <location>
        <begin position="17"/>
        <end position="104"/>
    </location>
</feature>
<evidence type="ECO:0000313" key="3">
    <source>
        <dbReference type="Proteomes" id="UP000004848"/>
    </source>
</evidence>
<dbReference type="InterPro" id="IPR002513">
    <property type="entry name" value="Tn3_Tnp_DDE_dom"/>
</dbReference>
<evidence type="ECO:0000259" key="1">
    <source>
        <dbReference type="Pfam" id="PF01526"/>
    </source>
</evidence>
<protein>
    <submittedName>
        <fullName evidence="2">Transposase and inactivated derivatives TnpA family-like protein</fullName>
    </submittedName>
</protein>
<sequence>MLCSFCCPFLHARASWANKVELANRFTRAVAVGSPREFIFTLQEDQQIAEACNRLIKNAIICWNYLYLETRLRAADPETRAEMMKTIKAHSPQSWAHINMLGEYDFSDKKLADCFDILPLKTSP</sequence>
<gene>
    <name evidence="2" type="ORF">SIAM614_31606</name>
</gene>
<dbReference type="GO" id="GO:0006313">
    <property type="term" value="P:DNA transposition"/>
    <property type="evidence" value="ECO:0007669"/>
    <property type="project" value="InterPro"/>
</dbReference>
<dbReference type="GO" id="GO:0004803">
    <property type="term" value="F:transposase activity"/>
    <property type="evidence" value="ECO:0007669"/>
    <property type="project" value="InterPro"/>
</dbReference>